<evidence type="ECO:0000256" key="3">
    <source>
        <dbReference type="ARBA" id="ARBA00023274"/>
    </source>
</evidence>
<dbReference type="PRINTS" id="PR00060">
    <property type="entry name" value="RIBOSOMALL16"/>
</dbReference>
<dbReference type="AlphaFoldDB" id="G3MNK7"/>
<dbReference type="GO" id="GO:0005762">
    <property type="term" value="C:mitochondrial large ribosomal subunit"/>
    <property type="evidence" value="ECO:0007669"/>
    <property type="project" value="TreeGrafter"/>
</dbReference>
<evidence type="ECO:0000313" key="7">
    <source>
        <dbReference type="EMBL" id="AEO35075.1"/>
    </source>
</evidence>
<dbReference type="Pfam" id="PF00252">
    <property type="entry name" value="Ribosomal_L16"/>
    <property type="match status" value="1"/>
</dbReference>
<dbReference type="CDD" id="cd01433">
    <property type="entry name" value="Ribosomal_L16_L10e"/>
    <property type="match status" value="1"/>
</dbReference>
<reference evidence="7" key="1">
    <citation type="journal article" date="2011" name="PLoS ONE">
        <title>A deep insight into the sialotranscriptome of the gulf coast tick, Amblyomma maculatum.</title>
        <authorList>
            <person name="Karim S."/>
            <person name="Singh P."/>
            <person name="Ribeiro J.M."/>
        </authorList>
    </citation>
    <scope>NUCLEOTIDE SEQUENCE</scope>
    <source>
        <tissue evidence="7">Salivary gland</tissue>
    </source>
</reference>
<protein>
    <recommendedName>
        <fullName evidence="4">Large ribosomal subunit protein uL16m</fullName>
    </recommendedName>
    <alternativeName>
        <fullName evidence="5">39S ribosomal protein L16, mitochondrial</fullName>
    </alternativeName>
</protein>
<evidence type="ECO:0000256" key="2">
    <source>
        <dbReference type="ARBA" id="ARBA00022980"/>
    </source>
</evidence>
<evidence type="ECO:0000256" key="5">
    <source>
        <dbReference type="ARBA" id="ARBA00035440"/>
    </source>
</evidence>
<dbReference type="EMBL" id="JO843458">
    <property type="protein sequence ID" value="AEO35075.1"/>
    <property type="molecule type" value="mRNA"/>
</dbReference>
<dbReference type="InterPro" id="IPR047873">
    <property type="entry name" value="Ribosomal_uL16"/>
</dbReference>
<dbReference type="PANTHER" id="PTHR12220">
    <property type="entry name" value="50S/60S RIBOSOMAL PROTEIN L16"/>
    <property type="match status" value="1"/>
</dbReference>
<dbReference type="Gene3D" id="3.90.1170.10">
    <property type="entry name" value="Ribosomal protein L10e/L16"/>
    <property type="match status" value="1"/>
</dbReference>
<dbReference type="PANTHER" id="PTHR12220:SF13">
    <property type="entry name" value="LARGE RIBOSOMAL SUBUNIT PROTEIN UL16M"/>
    <property type="match status" value="1"/>
</dbReference>
<evidence type="ECO:0000256" key="4">
    <source>
        <dbReference type="ARBA" id="ARBA00035302"/>
    </source>
</evidence>
<evidence type="ECO:0000256" key="6">
    <source>
        <dbReference type="RuleBase" id="RU004413"/>
    </source>
</evidence>
<sequence length="259" mass="30076">MWRPFLQVRSVCASEPLLPENKTRNRSPAEQASEFVTWLCAKGECGMKEHLLKCCVEFPEERKLRNLEKVPTYPFGVRPPKMFKGLHTIRGPELVHNRLLYNQYGIMALSGAFLRPGHIDMIRVTINKKLDISRMFAVWRIDPPWKSITKKGQGKRMGKGKGSIDHYVTPIKAGRVIIEVGGYVEFEEVRPLLQDVCYKLPVDAIPVSKEVLDEIKREEDELASKNINPFTIERIIDYKMQDSARWISKYDRKYYTKYA</sequence>
<name>G3MNK7_AMBMU</name>
<organism evidence="7">
    <name type="scientific">Amblyomma maculatum</name>
    <name type="common">Gulf Coast tick</name>
    <dbReference type="NCBI Taxonomy" id="34609"/>
    <lineage>
        <taxon>Eukaryota</taxon>
        <taxon>Metazoa</taxon>
        <taxon>Ecdysozoa</taxon>
        <taxon>Arthropoda</taxon>
        <taxon>Chelicerata</taxon>
        <taxon>Arachnida</taxon>
        <taxon>Acari</taxon>
        <taxon>Parasitiformes</taxon>
        <taxon>Ixodida</taxon>
        <taxon>Ixodoidea</taxon>
        <taxon>Ixodidae</taxon>
        <taxon>Amblyomminae</taxon>
        <taxon>Amblyomma</taxon>
    </lineage>
</organism>
<evidence type="ECO:0000256" key="1">
    <source>
        <dbReference type="ARBA" id="ARBA00008931"/>
    </source>
</evidence>
<dbReference type="GO" id="GO:0003735">
    <property type="term" value="F:structural constituent of ribosome"/>
    <property type="evidence" value="ECO:0007669"/>
    <property type="project" value="InterPro"/>
</dbReference>
<comment type="similarity">
    <text evidence="1 6">Belongs to the universal ribosomal protein uL16 family.</text>
</comment>
<proteinExistence type="evidence at transcript level"/>
<dbReference type="InterPro" id="IPR016180">
    <property type="entry name" value="Ribosomal_uL16_dom"/>
</dbReference>
<keyword evidence="3 6" id="KW-0687">Ribonucleoprotein</keyword>
<dbReference type="InterPro" id="IPR000114">
    <property type="entry name" value="Ribosomal_uL16_bact-type"/>
</dbReference>
<accession>G3MNK7</accession>
<dbReference type="GO" id="GO:0032543">
    <property type="term" value="P:mitochondrial translation"/>
    <property type="evidence" value="ECO:0007669"/>
    <property type="project" value="TreeGrafter"/>
</dbReference>
<dbReference type="GO" id="GO:0019843">
    <property type="term" value="F:rRNA binding"/>
    <property type="evidence" value="ECO:0007669"/>
    <property type="project" value="InterPro"/>
</dbReference>
<dbReference type="SUPFAM" id="SSF54686">
    <property type="entry name" value="Ribosomal protein L16p/L10e"/>
    <property type="match status" value="1"/>
</dbReference>
<dbReference type="InterPro" id="IPR036920">
    <property type="entry name" value="Ribosomal_uL16_sf"/>
</dbReference>
<keyword evidence="2 6" id="KW-0689">Ribosomal protein</keyword>